<dbReference type="InParanoid" id="U5GLM6"/>
<keyword evidence="3" id="KW-1185">Reference proteome</keyword>
<dbReference type="Proteomes" id="UP000006729">
    <property type="component" value="Chromosome 2"/>
</dbReference>
<gene>
    <name evidence="2" type="ORF">POPTR_002G177300</name>
</gene>
<organism evidence="2 3">
    <name type="scientific">Populus trichocarpa</name>
    <name type="common">Western balsam poplar</name>
    <name type="synonym">Populus balsamifera subsp. trichocarpa</name>
    <dbReference type="NCBI Taxonomy" id="3694"/>
    <lineage>
        <taxon>Eukaryota</taxon>
        <taxon>Viridiplantae</taxon>
        <taxon>Streptophyta</taxon>
        <taxon>Embryophyta</taxon>
        <taxon>Tracheophyta</taxon>
        <taxon>Spermatophyta</taxon>
        <taxon>Magnoliopsida</taxon>
        <taxon>eudicotyledons</taxon>
        <taxon>Gunneridae</taxon>
        <taxon>Pentapetalae</taxon>
        <taxon>rosids</taxon>
        <taxon>fabids</taxon>
        <taxon>Malpighiales</taxon>
        <taxon>Salicaceae</taxon>
        <taxon>Saliceae</taxon>
        <taxon>Populus</taxon>
    </lineage>
</organism>
<proteinExistence type="predicted"/>
<accession>U5GLM6</accession>
<feature type="chain" id="PRO_5030178340" evidence="1">
    <location>
        <begin position="17"/>
        <end position="78"/>
    </location>
</feature>
<evidence type="ECO:0000256" key="1">
    <source>
        <dbReference type="SAM" id="SignalP"/>
    </source>
</evidence>
<evidence type="ECO:0000313" key="2">
    <source>
        <dbReference type="EMBL" id="PNT50256.1"/>
    </source>
</evidence>
<reference evidence="2 3" key="1">
    <citation type="journal article" date="2006" name="Science">
        <title>The genome of black cottonwood, Populus trichocarpa (Torr. &amp; Gray).</title>
        <authorList>
            <person name="Tuskan G.A."/>
            <person name="Difazio S."/>
            <person name="Jansson S."/>
            <person name="Bohlmann J."/>
            <person name="Grigoriev I."/>
            <person name="Hellsten U."/>
            <person name="Putnam N."/>
            <person name="Ralph S."/>
            <person name="Rombauts S."/>
            <person name="Salamov A."/>
            <person name="Schein J."/>
            <person name="Sterck L."/>
            <person name="Aerts A."/>
            <person name="Bhalerao R.R."/>
            <person name="Bhalerao R.P."/>
            <person name="Blaudez D."/>
            <person name="Boerjan W."/>
            <person name="Brun A."/>
            <person name="Brunner A."/>
            <person name="Busov V."/>
            <person name="Campbell M."/>
            <person name="Carlson J."/>
            <person name="Chalot M."/>
            <person name="Chapman J."/>
            <person name="Chen G.L."/>
            <person name="Cooper D."/>
            <person name="Coutinho P.M."/>
            <person name="Couturier J."/>
            <person name="Covert S."/>
            <person name="Cronk Q."/>
            <person name="Cunningham R."/>
            <person name="Davis J."/>
            <person name="Degroeve S."/>
            <person name="Dejardin A."/>
            <person name="Depamphilis C."/>
            <person name="Detter J."/>
            <person name="Dirks B."/>
            <person name="Dubchak I."/>
            <person name="Duplessis S."/>
            <person name="Ehlting J."/>
            <person name="Ellis B."/>
            <person name="Gendler K."/>
            <person name="Goodstein D."/>
            <person name="Gribskov M."/>
            <person name="Grimwood J."/>
            <person name="Groover A."/>
            <person name="Gunter L."/>
            <person name="Hamberger B."/>
            <person name="Heinze B."/>
            <person name="Helariutta Y."/>
            <person name="Henrissat B."/>
            <person name="Holligan D."/>
            <person name="Holt R."/>
            <person name="Huang W."/>
            <person name="Islam-Faridi N."/>
            <person name="Jones S."/>
            <person name="Jones-Rhoades M."/>
            <person name="Jorgensen R."/>
            <person name="Joshi C."/>
            <person name="Kangasjarvi J."/>
            <person name="Karlsson J."/>
            <person name="Kelleher C."/>
            <person name="Kirkpatrick R."/>
            <person name="Kirst M."/>
            <person name="Kohler A."/>
            <person name="Kalluri U."/>
            <person name="Larimer F."/>
            <person name="Leebens-Mack J."/>
            <person name="Leple J.C."/>
            <person name="Locascio P."/>
            <person name="Lou Y."/>
            <person name="Lucas S."/>
            <person name="Martin F."/>
            <person name="Montanini B."/>
            <person name="Napoli C."/>
            <person name="Nelson D.R."/>
            <person name="Nelson C."/>
            <person name="Nieminen K."/>
            <person name="Nilsson O."/>
            <person name="Pereda V."/>
            <person name="Peter G."/>
            <person name="Philippe R."/>
            <person name="Pilate G."/>
            <person name="Poliakov A."/>
            <person name="Razumovskaya J."/>
            <person name="Richardson P."/>
            <person name="Rinaldi C."/>
            <person name="Ritland K."/>
            <person name="Rouze P."/>
            <person name="Ryaboy D."/>
            <person name="Schmutz J."/>
            <person name="Schrader J."/>
            <person name="Segerman B."/>
            <person name="Shin H."/>
            <person name="Siddiqui A."/>
            <person name="Sterky F."/>
            <person name="Terry A."/>
            <person name="Tsai C.J."/>
            <person name="Uberbacher E."/>
            <person name="Unneberg P."/>
            <person name="Vahala J."/>
            <person name="Wall K."/>
            <person name="Wessler S."/>
            <person name="Yang G."/>
            <person name="Yin T."/>
            <person name="Douglas C."/>
            <person name="Marra M."/>
            <person name="Sandberg G."/>
            <person name="Van de Peer Y."/>
            <person name="Rokhsar D."/>
        </authorList>
    </citation>
    <scope>NUCLEOTIDE SEQUENCE [LARGE SCALE GENOMIC DNA]</scope>
    <source>
        <strain evidence="3">cv. Nisqually</strain>
    </source>
</reference>
<dbReference type="HOGENOM" id="CLU_2626579_0_0_1"/>
<keyword evidence="1" id="KW-0732">Signal</keyword>
<protein>
    <submittedName>
        <fullName evidence="2">Uncharacterized protein</fullName>
    </submittedName>
</protein>
<dbReference type="EMBL" id="CM009291">
    <property type="protein sequence ID" value="PNT50256.1"/>
    <property type="molecule type" value="Genomic_DNA"/>
</dbReference>
<dbReference type="AlphaFoldDB" id="U5GLM6"/>
<dbReference type="STRING" id="3694.U5GLM6"/>
<feature type="signal peptide" evidence="1">
    <location>
        <begin position="1"/>
        <end position="16"/>
    </location>
</feature>
<dbReference type="Gramene" id="Potri.002G177300.1.v4.1">
    <property type="protein sequence ID" value="Potri.002G177300.1.v4.1"/>
    <property type="gene ID" value="Potri.002G177300.v4.1"/>
</dbReference>
<name>U5GLM6_POPTR</name>
<sequence length="78" mass="9041">MLVLAMLIPFTRLVLDSVKNPDAWGKDAFHTNFFSPDGVAIDGPWLKQEPLYLQWKQLDCQIEMIYFGAVCVYIYNLK</sequence>
<evidence type="ECO:0000313" key="3">
    <source>
        <dbReference type="Proteomes" id="UP000006729"/>
    </source>
</evidence>